<feature type="domain" description="Fibronectin type-III" evidence="2">
    <location>
        <begin position="126"/>
        <end position="219"/>
    </location>
</feature>
<protein>
    <recommendedName>
        <fullName evidence="2">Fibronectin type-III domain-containing protein</fullName>
    </recommendedName>
</protein>
<evidence type="ECO:0000256" key="1">
    <source>
        <dbReference type="SAM" id="SignalP"/>
    </source>
</evidence>
<feature type="signal peptide" evidence="1">
    <location>
        <begin position="1"/>
        <end position="21"/>
    </location>
</feature>
<organism evidence="3">
    <name type="scientific">Amphimedon queenslandica</name>
    <name type="common">Sponge</name>
    <dbReference type="NCBI Taxonomy" id="400682"/>
    <lineage>
        <taxon>Eukaryota</taxon>
        <taxon>Metazoa</taxon>
        <taxon>Porifera</taxon>
        <taxon>Demospongiae</taxon>
        <taxon>Heteroscleromorpha</taxon>
        <taxon>Haplosclerida</taxon>
        <taxon>Niphatidae</taxon>
        <taxon>Amphimedon</taxon>
    </lineage>
</organism>
<feature type="domain" description="Fibronectin type-III" evidence="2">
    <location>
        <begin position="220"/>
        <end position="318"/>
    </location>
</feature>
<dbReference type="PROSITE" id="PS50853">
    <property type="entry name" value="FN3"/>
    <property type="match status" value="2"/>
</dbReference>
<feature type="chain" id="PRO_5012710934" description="Fibronectin type-III domain-containing protein" evidence="1">
    <location>
        <begin position="22"/>
        <end position="323"/>
    </location>
</feature>
<dbReference type="InterPro" id="IPR036116">
    <property type="entry name" value="FN3_sf"/>
</dbReference>
<accession>A0A1X7TG53</accession>
<dbReference type="InParanoid" id="A0A1X7TG53"/>
<sequence length="323" mass="35218">MTTAGIFWCLVLVDFILISSGAELVQTSPSYTPLCPGDRLVLTCTTITGNTFWRIPGHSSVSEAIPLSGTVVEGLMLNYTNITGSTVTSTGIYQSINVSQNGSVVGCSGNSFNPQFDSVTINIADPPVAVTDININPIDDSSILITWLYQQNIIKCIVNYTVMINDSNVSSQYSSIGNNMTLTSLIIGTNYSFIIIPIDTIGREGPPSSLMQYIWNVPAQVVNISWYQISSDSVTIWWNNTENSVQRPPTQNYILNVFNAPNSYNTTYTVTLDYTNVTIGELLTDTNYTVTIIPGNVIGYGPPVTVNGQFIIIITTDVYNSLH</sequence>
<reference evidence="3" key="1">
    <citation type="submission" date="2017-05" db="UniProtKB">
        <authorList>
            <consortium name="EnsemblMetazoa"/>
        </authorList>
    </citation>
    <scope>IDENTIFICATION</scope>
</reference>
<evidence type="ECO:0000259" key="2">
    <source>
        <dbReference type="PROSITE" id="PS50853"/>
    </source>
</evidence>
<keyword evidence="1" id="KW-0732">Signal</keyword>
<dbReference type="InterPro" id="IPR013783">
    <property type="entry name" value="Ig-like_fold"/>
</dbReference>
<dbReference type="InterPro" id="IPR003961">
    <property type="entry name" value="FN3_dom"/>
</dbReference>
<dbReference type="Gene3D" id="2.60.40.10">
    <property type="entry name" value="Immunoglobulins"/>
    <property type="match status" value="2"/>
</dbReference>
<dbReference type="STRING" id="400682.A0A1X7TG53"/>
<dbReference type="CDD" id="cd00063">
    <property type="entry name" value="FN3"/>
    <property type="match status" value="2"/>
</dbReference>
<dbReference type="SMART" id="SM00060">
    <property type="entry name" value="FN3"/>
    <property type="match status" value="2"/>
</dbReference>
<evidence type="ECO:0000313" key="3">
    <source>
        <dbReference type="EnsemblMetazoa" id="Aqu2.1.13652_001"/>
    </source>
</evidence>
<name>A0A1X7TG53_AMPQE</name>
<dbReference type="AlphaFoldDB" id="A0A1X7TG53"/>
<dbReference type="EnsemblMetazoa" id="Aqu2.1.13652_001">
    <property type="protein sequence ID" value="Aqu2.1.13652_001"/>
    <property type="gene ID" value="Aqu2.1.13652"/>
</dbReference>
<proteinExistence type="predicted"/>
<dbReference type="SUPFAM" id="SSF49265">
    <property type="entry name" value="Fibronectin type III"/>
    <property type="match status" value="1"/>
</dbReference>